<evidence type="ECO:0000313" key="1">
    <source>
        <dbReference type="EMBL" id="SFK47380.1"/>
    </source>
</evidence>
<dbReference type="AlphaFoldDB" id="A0A1I3ZU07"/>
<dbReference type="RefSeq" id="WP_090698154.1">
    <property type="nucleotide sequence ID" value="NZ_FOSP01000007.1"/>
</dbReference>
<dbReference type="InterPro" id="IPR003749">
    <property type="entry name" value="ThiS/MoaD-like"/>
</dbReference>
<reference evidence="2" key="1">
    <citation type="submission" date="2016-10" db="EMBL/GenBank/DDBJ databases">
        <authorList>
            <person name="Varghese N."/>
            <person name="Submissions S."/>
        </authorList>
    </citation>
    <scope>NUCLEOTIDE SEQUENCE [LARGE SCALE GENOMIC DNA]</scope>
    <source>
        <strain evidence="2">Nm69</strain>
    </source>
</reference>
<dbReference type="InterPro" id="IPR016155">
    <property type="entry name" value="Mopterin_synth/thiamin_S_b"/>
</dbReference>
<evidence type="ECO:0000313" key="2">
    <source>
        <dbReference type="Proteomes" id="UP000199533"/>
    </source>
</evidence>
<gene>
    <name evidence="1" type="ORF">SAMN05216302_100757</name>
</gene>
<dbReference type="InterPro" id="IPR010038">
    <property type="entry name" value="MoaD_arc-typ"/>
</dbReference>
<accession>A0A1I3ZU07</accession>
<sequence length="90" mass="9904">MSVKVSIPTILRPLTNDQKQIEAVGINVLEVIDQMDQQYPGIKEKLIAKGKPHRFINIYVNDNDIRFSDGLTTNLKDGDSLTILPAVAGG</sequence>
<name>A0A1I3ZU07_9PROT</name>
<dbReference type="InterPro" id="IPR052045">
    <property type="entry name" value="Sulfur_Carrier/Prot_Modifier"/>
</dbReference>
<dbReference type="STRING" id="52441.SAMN05216302_100757"/>
<dbReference type="NCBIfam" id="TIGR01687">
    <property type="entry name" value="moaD_arch"/>
    <property type="match status" value="1"/>
</dbReference>
<dbReference type="PANTHER" id="PTHR38031:SF1">
    <property type="entry name" value="SULFUR CARRIER PROTEIN CYSO"/>
    <property type="match status" value="1"/>
</dbReference>
<dbReference type="SUPFAM" id="SSF54285">
    <property type="entry name" value="MoaD/ThiS"/>
    <property type="match status" value="1"/>
</dbReference>
<proteinExistence type="predicted"/>
<dbReference type="Proteomes" id="UP000199533">
    <property type="component" value="Unassembled WGS sequence"/>
</dbReference>
<keyword evidence="2" id="KW-1185">Reference proteome</keyword>
<dbReference type="EMBL" id="FOSP01000007">
    <property type="protein sequence ID" value="SFK47380.1"/>
    <property type="molecule type" value="Genomic_DNA"/>
</dbReference>
<dbReference type="PANTHER" id="PTHR38031">
    <property type="entry name" value="SULFUR CARRIER PROTEIN SLR0821-RELATED"/>
    <property type="match status" value="1"/>
</dbReference>
<dbReference type="OrthoDB" id="9156098at2"/>
<dbReference type="Gene3D" id="3.10.20.30">
    <property type="match status" value="1"/>
</dbReference>
<dbReference type="InterPro" id="IPR012675">
    <property type="entry name" value="Beta-grasp_dom_sf"/>
</dbReference>
<organism evidence="1 2">
    <name type="scientific">Nitrosomonas aestuarii</name>
    <dbReference type="NCBI Taxonomy" id="52441"/>
    <lineage>
        <taxon>Bacteria</taxon>
        <taxon>Pseudomonadati</taxon>
        <taxon>Pseudomonadota</taxon>
        <taxon>Betaproteobacteria</taxon>
        <taxon>Nitrosomonadales</taxon>
        <taxon>Nitrosomonadaceae</taxon>
        <taxon>Nitrosomonas</taxon>
    </lineage>
</organism>
<protein>
    <submittedName>
        <fullName evidence="1">Molybdopterin synthase subunit MoaD</fullName>
    </submittedName>
</protein>
<dbReference type="Pfam" id="PF02597">
    <property type="entry name" value="ThiS"/>
    <property type="match status" value="1"/>
</dbReference>